<evidence type="ECO:0000259" key="3">
    <source>
        <dbReference type="SMART" id="SM00198"/>
    </source>
</evidence>
<protein>
    <submittedName>
        <fullName evidence="5">SCP domain-containing protein</fullName>
    </submittedName>
</protein>
<feature type="compositionally biased region" description="Low complexity" evidence="1">
    <location>
        <begin position="172"/>
        <end position="200"/>
    </location>
</feature>
<feature type="region of interest" description="Disordered" evidence="1">
    <location>
        <begin position="71"/>
        <end position="200"/>
    </location>
</feature>
<feature type="compositionally biased region" description="Low complexity" evidence="1">
    <location>
        <begin position="103"/>
        <end position="112"/>
    </location>
</feature>
<dbReference type="Pfam" id="PF00188">
    <property type="entry name" value="CAP"/>
    <property type="match status" value="1"/>
</dbReference>
<evidence type="ECO:0000256" key="2">
    <source>
        <dbReference type="SAM" id="Phobius"/>
    </source>
</evidence>
<feature type="domain" description="SCP" evidence="3">
    <location>
        <begin position="217"/>
        <end position="346"/>
    </location>
</feature>
<organism evidence="4 5">
    <name type="scientific">Strongyloides papillosus</name>
    <name type="common">Intestinal threadworm</name>
    <dbReference type="NCBI Taxonomy" id="174720"/>
    <lineage>
        <taxon>Eukaryota</taxon>
        <taxon>Metazoa</taxon>
        <taxon>Ecdysozoa</taxon>
        <taxon>Nematoda</taxon>
        <taxon>Chromadorea</taxon>
        <taxon>Rhabditida</taxon>
        <taxon>Tylenchina</taxon>
        <taxon>Panagrolaimomorpha</taxon>
        <taxon>Strongyloidoidea</taxon>
        <taxon>Strongyloididae</taxon>
        <taxon>Strongyloides</taxon>
    </lineage>
</organism>
<evidence type="ECO:0000313" key="4">
    <source>
        <dbReference type="Proteomes" id="UP000046392"/>
    </source>
</evidence>
<sequence>MSIYHSNYYITIIILSILFLQYQALENNVRRGNSVSLDLIQNDLSSNNFINQDSLVHSIIGNIENKNLKKRQVDNKREQTKQKSAAMTKSKTSVQGKRPSKLKPPSSKLKPPASKPKPPTSKPPVSRPTTRKPSNVKRTTRKTTAKVTTARKPLPTRKIKPTTKASSRTITKKPVTSTKKSTPSKTTPKITTSTSTVTTTRNRITKATTTPNPNDFDKLKSKLISDINTLRLKHQAKELTVNSTLTDLAQRLADNPRDVNNVPDRDSVGLMEAFTEIGIYEDPLLIWTSDLENINYKKLDEELVPERFGQLVWISTTDIGCGISRSDEENVVITLCLFYPKGNIPGEYRENVKPEISQKKKKA</sequence>
<dbReference type="InterPro" id="IPR035940">
    <property type="entry name" value="CAP_sf"/>
</dbReference>
<dbReference type="Proteomes" id="UP000046392">
    <property type="component" value="Unplaced"/>
</dbReference>
<reference evidence="5" key="1">
    <citation type="submission" date="2017-02" db="UniProtKB">
        <authorList>
            <consortium name="WormBaseParasite"/>
        </authorList>
    </citation>
    <scope>IDENTIFICATION</scope>
</reference>
<dbReference type="InterPro" id="IPR014044">
    <property type="entry name" value="CAP_dom"/>
</dbReference>
<feature type="compositionally biased region" description="Polar residues" evidence="1">
    <location>
        <begin position="82"/>
        <end position="95"/>
    </location>
</feature>
<feature type="compositionally biased region" description="Basic and acidic residues" evidence="1">
    <location>
        <begin position="71"/>
        <end position="81"/>
    </location>
</feature>
<keyword evidence="2" id="KW-0812">Transmembrane</keyword>
<dbReference type="WBParaSite" id="SPAL_0000664500.1">
    <property type="protein sequence ID" value="SPAL_0000664500.1"/>
    <property type="gene ID" value="SPAL_0000664500"/>
</dbReference>
<dbReference type="SMART" id="SM00198">
    <property type="entry name" value="SCP"/>
    <property type="match status" value="1"/>
</dbReference>
<evidence type="ECO:0000256" key="1">
    <source>
        <dbReference type="SAM" id="MobiDB-lite"/>
    </source>
</evidence>
<evidence type="ECO:0000313" key="5">
    <source>
        <dbReference type="WBParaSite" id="SPAL_0000664500.1"/>
    </source>
</evidence>
<feature type="compositionally biased region" description="Pro residues" evidence="1">
    <location>
        <begin position="113"/>
        <end position="126"/>
    </location>
</feature>
<keyword evidence="4" id="KW-1185">Reference proteome</keyword>
<dbReference type="AlphaFoldDB" id="A0A0N5BL44"/>
<dbReference type="Gene3D" id="3.40.33.10">
    <property type="entry name" value="CAP"/>
    <property type="match status" value="1"/>
</dbReference>
<accession>A0A0N5BL44</accession>
<proteinExistence type="predicted"/>
<feature type="compositionally biased region" description="Basic residues" evidence="1">
    <location>
        <begin position="134"/>
        <end position="144"/>
    </location>
</feature>
<keyword evidence="2" id="KW-0472">Membrane</keyword>
<name>A0A0N5BL44_STREA</name>
<dbReference type="SUPFAM" id="SSF55797">
    <property type="entry name" value="PR-1-like"/>
    <property type="match status" value="1"/>
</dbReference>
<keyword evidence="2" id="KW-1133">Transmembrane helix</keyword>
<feature type="transmembrane region" description="Helical" evidence="2">
    <location>
        <begin position="6"/>
        <end position="25"/>
    </location>
</feature>